<keyword evidence="1" id="KW-0408">Iron</keyword>
<evidence type="ECO:0000256" key="2">
    <source>
        <dbReference type="SAM" id="MobiDB-lite"/>
    </source>
</evidence>
<organism evidence="4 5">
    <name type="scientific">Pythium insidiosum</name>
    <name type="common">Pythiosis disease agent</name>
    <dbReference type="NCBI Taxonomy" id="114742"/>
    <lineage>
        <taxon>Eukaryota</taxon>
        <taxon>Sar</taxon>
        <taxon>Stramenopiles</taxon>
        <taxon>Oomycota</taxon>
        <taxon>Peronosporomycetes</taxon>
        <taxon>Pythiales</taxon>
        <taxon>Pythiaceae</taxon>
        <taxon>Pythium</taxon>
    </lineage>
</organism>
<dbReference type="GO" id="GO:0020037">
    <property type="term" value="F:heme binding"/>
    <property type="evidence" value="ECO:0007669"/>
    <property type="project" value="InterPro"/>
</dbReference>
<keyword evidence="5" id="KW-1185">Reference proteome</keyword>
<feature type="compositionally biased region" description="Low complexity" evidence="2">
    <location>
        <begin position="9"/>
        <end position="32"/>
    </location>
</feature>
<dbReference type="InterPro" id="IPR012292">
    <property type="entry name" value="Globin/Proto"/>
</dbReference>
<comment type="caution">
    <text evidence="4">The sequence shown here is derived from an EMBL/GenBank/DDBJ whole genome shotgun (WGS) entry which is preliminary data.</text>
</comment>
<keyword evidence="1" id="KW-0349">Heme</keyword>
<feature type="domain" description="Globin" evidence="3">
    <location>
        <begin position="144"/>
        <end position="214"/>
    </location>
</feature>
<keyword evidence="1" id="KW-0561">Oxygen transport</keyword>
<feature type="region of interest" description="Disordered" evidence="2">
    <location>
        <begin position="229"/>
        <end position="320"/>
    </location>
</feature>
<feature type="compositionally biased region" description="Polar residues" evidence="2">
    <location>
        <begin position="239"/>
        <end position="248"/>
    </location>
</feature>
<dbReference type="InterPro" id="IPR000971">
    <property type="entry name" value="Globin"/>
</dbReference>
<dbReference type="AlphaFoldDB" id="A0AAD5LPH4"/>
<gene>
    <name evidence="4" type="ORF">P43SY_001597</name>
</gene>
<feature type="region of interest" description="Disordered" evidence="2">
    <location>
        <begin position="1"/>
        <end position="41"/>
    </location>
</feature>
<evidence type="ECO:0000259" key="3">
    <source>
        <dbReference type="Pfam" id="PF00042"/>
    </source>
</evidence>
<dbReference type="SUPFAM" id="SSF46458">
    <property type="entry name" value="Globin-like"/>
    <property type="match status" value="1"/>
</dbReference>
<evidence type="ECO:0000313" key="4">
    <source>
        <dbReference type="EMBL" id="KAJ0405865.1"/>
    </source>
</evidence>
<keyword evidence="1" id="KW-0813">Transport</keyword>
<accession>A0AAD5LPH4</accession>
<dbReference type="EMBL" id="JAKCXM010000039">
    <property type="protein sequence ID" value="KAJ0405865.1"/>
    <property type="molecule type" value="Genomic_DNA"/>
</dbReference>
<sequence length="320" mass="34936">MGCAASVEPLRSVAPSPAPSSSQRSRWPWASPKRSTGIRKHFTREEKRLLRKYLPRLTVSGVSNAGHRAIAGEHWRAAYRDGAASGTSKRSTSSWGRDSTGPPTGSSLTLLYDAFHSFLETHSPDVTFVFRASMHVRSKVLIHISAGLRSLLAADNFVDKAVALTKTHLQVGVKLEHFAPLADALFFAMEQSSGELWTPDVADAWRHLYVHCSAVLMVELKRATEQRARLRKRERKGNDASSPETAPTTDDLYVPPRNMSIREHSSDEGTTGRKSSSDRTGATVPPSSQPSWTRLPTGPSAAQLGRSPSGSSLQKLTVSK</sequence>
<dbReference type="InterPro" id="IPR009050">
    <property type="entry name" value="Globin-like_sf"/>
</dbReference>
<feature type="region of interest" description="Disordered" evidence="2">
    <location>
        <begin position="83"/>
        <end position="103"/>
    </location>
</feature>
<evidence type="ECO:0000256" key="1">
    <source>
        <dbReference type="RuleBase" id="RU000356"/>
    </source>
</evidence>
<dbReference type="Proteomes" id="UP001209570">
    <property type="component" value="Unassembled WGS sequence"/>
</dbReference>
<proteinExistence type="inferred from homology"/>
<feature type="compositionally biased region" description="Basic and acidic residues" evidence="2">
    <location>
        <begin position="260"/>
        <end position="277"/>
    </location>
</feature>
<feature type="compositionally biased region" description="Polar residues" evidence="2">
    <location>
        <begin position="85"/>
        <end position="103"/>
    </location>
</feature>
<protein>
    <recommendedName>
        <fullName evidence="3">Globin domain-containing protein</fullName>
    </recommendedName>
</protein>
<reference evidence="4" key="1">
    <citation type="submission" date="2021-12" db="EMBL/GenBank/DDBJ databases">
        <title>Prjna785345.</title>
        <authorList>
            <person name="Rujirawat T."/>
            <person name="Krajaejun T."/>
        </authorList>
    </citation>
    <scope>NUCLEOTIDE SEQUENCE</scope>
    <source>
        <strain evidence="4">Pi057C3</strain>
    </source>
</reference>
<keyword evidence="1" id="KW-0479">Metal-binding</keyword>
<feature type="compositionally biased region" description="Polar residues" evidence="2">
    <location>
        <begin position="278"/>
        <end position="294"/>
    </location>
</feature>
<name>A0AAD5LPH4_PYTIN</name>
<dbReference type="Pfam" id="PF00042">
    <property type="entry name" value="Globin"/>
    <property type="match status" value="1"/>
</dbReference>
<dbReference type="Gene3D" id="1.10.490.10">
    <property type="entry name" value="Globins"/>
    <property type="match status" value="1"/>
</dbReference>
<dbReference type="GO" id="GO:0019825">
    <property type="term" value="F:oxygen binding"/>
    <property type="evidence" value="ECO:0007669"/>
    <property type="project" value="InterPro"/>
</dbReference>
<comment type="similarity">
    <text evidence="1">Belongs to the globin family.</text>
</comment>
<feature type="compositionally biased region" description="Polar residues" evidence="2">
    <location>
        <begin position="306"/>
        <end position="320"/>
    </location>
</feature>
<dbReference type="GO" id="GO:0005344">
    <property type="term" value="F:oxygen carrier activity"/>
    <property type="evidence" value="ECO:0007669"/>
    <property type="project" value="UniProtKB-KW"/>
</dbReference>
<evidence type="ECO:0000313" key="5">
    <source>
        <dbReference type="Proteomes" id="UP001209570"/>
    </source>
</evidence>